<gene>
    <name evidence="15" type="ORF">D2L64_26295</name>
</gene>
<keyword evidence="9" id="KW-0234">DNA repair</keyword>
<keyword evidence="16" id="KW-1185">Reference proteome</keyword>
<dbReference type="Proteomes" id="UP000283832">
    <property type="component" value="Unassembled WGS sequence"/>
</dbReference>
<dbReference type="InterPro" id="IPR015797">
    <property type="entry name" value="NUDIX_hydrolase-like_dom_sf"/>
</dbReference>
<comment type="catalytic activity">
    <reaction evidence="10">
        <text>8-oxo-dGTP + H2O = 8-oxo-dGMP + diphosphate + H(+)</text>
        <dbReference type="Rhea" id="RHEA:31575"/>
        <dbReference type="ChEBI" id="CHEBI:15377"/>
        <dbReference type="ChEBI" id="CHEBI:15378"/>
        <dbReference type="ChEBI" id="CHEBI:33019"/>
        <dbReference type="ChEBI" id="CHEBI:63224"/>
        <dbReference type="ChEBI" id="CHEBI:77896"/>
        <dbReference type="EC" id="3.6.1.55"/>
    </reaction>
</comment>
<keyword evidence="5" id="KW-0479">Metal-binding</keyword>
<dbReference type="PROSITE" id="PS00893">
    <property type="entry name" value="NUDIX_BOX"/>
    <property type="match status" value="1"/>
</dbReference>
<dbReference type="SUPFAM" id="SSF55811">
    <property type="entry name" value="Nudix"/>
    <property type="match status" value="1"/>
</dbReference>
<proteinExistence type="inferred from homology"/>
<evidence type="ECO:0000256" key="11">
    <source>
        <dbReference type="ARBA" id="ARBA00038905"/>
    </source>
</evidence>
<dbReference type="EC" id="3.6.1.55" evidence="11"/>
<evidence type="ECO:0000313" key="15">
    <source>
        <dbReference type="EMBL" id="RIV30256.1"/>
    </source>
</evidence>
<evidence type="ECO:0000256" key="1">
    <source>
        <dbReference type="ARBA" id="ARBA00001946"/>
    </source>
</evidence>
<keyword evidence="6" id="KW-0227">DNA damage</keyword>
<evidence type="ECO:0000256" key="4">
    <source>
        <dbReference type="ARBA" id="ARBA00022705"/>
    </source>
</evidence>
<evidence type="ECO:0000256" key="12">
    <source>
        <dbReference type="RuleBase" id="RU003476"/>
    </source>
</evidence>
<evidence type="ECO:0000256" key="2">
    <source>
        <dbReference type="ARBA" id="ARBA00005582"/>
    </source>
</evidence>
<dbReference type="Gene3D" id="3.90.79.10">
    <property type="entry name" value="Nucleoside Triphosphate Pyrophosphohydrolase"/>
    <property type="match status" value="1"/>
</dbReference>
<dbReference type="PANTHER" id="PTHR47707:SF1">
    <property type="entry name" value="NUDIX HYDROLASE FAMILY PROTEIN"/>
    <property type="match status" value="1"/>
</dbReference>
<dbReference type="GO" id="GO:0046872">
    <property type="term" value="F:metal ion binding"/>
    <property type="evidence" value="ECO:0007669"/>
    <property type="project" value="UniProtKB-KW"/>
</dbReference>
<feature type="compositionally biased region" description="Basic and acidic residues" evidence="13">
    <location>
        <begin position="159"/>
        <end position="169"/>
    </location>
</feature>
<feature type="region of interest" description="Disordered" evidence="13">
    <location>
        <begin position="131"/>
        <end position="195"/>
    </location>
</feature>
<organism evidence="15 16">
    <name type="scientific">Micromonospora radicis</name>
    <dbReference type="NCBI Taxonomy" id="1894971"/>
    <lineage>
        <taxon>Bacteria</taxon>
        <taxon>Bacillati</taxon>
        <taxon>Actinomycetota</taxon>
        <taxon>Actinomycetes</taxon>
        <taxon>Micromonosporales</taxon>
        <taxon>Micromonosporaceae</taxon>
        <taxon>Micromonospora</taxon>
    </lineage>
</organism>
<evidence type="ECO:0000256" key="10">
    <source>
        <dbReference type="ARBA" id="ARBA00035861"/>
    </source>
</evidence>
<evidence type="ECO:0000256" key="7">
    <source>
        <dbReference type="ARBA" id="ARBA00022801"/>
    </source>
</evidence>
<feature type="compositionally biased region" description="Basic and acidic residues" evidence="13">
    <location>
        <begin position="183"/>
        <end position="195"/>
    </location>
</feature>
<evidence type="ECO:0000256" key="3">
    <source>
        <dbReference type="ARBA" id="ARBA00022457"/>
    </source>
</evidence>
<comment type="cofactor">
    <cofactor evidence="1">
        <name>Mg(2+)</name>
        <dbReference type="ChEBI" id="CHEBI:18420"/>
    </cofactor>
</comment>
<evidence type="ECO:0000313" key="16">
    <source>
        <dbReference type="Proteomes" id="UP000283832"/>
    </source>
</evidence>
<dbReference type="AlphaFoldDB" id="A0A418MMV9"/>
<dbReference type="RefSeq" id="WP_119579889.1">
    <property type="nucleotide sequence ID" value="NZ_QXEC01000046.1"/>
</dbReference>
<keyword evidence="8" id="KW-0460">Magnesium</keyword>
<keyword evidence="7 12" id="KW-0378">Hydrolase</keyword>
<evidence type="ECO:0000256" key="8">
    <source>
        <dbReference type="ARBA" id="ARBA00022842"/>
    </source>
</evidence>
<evidence type="ECO:0000256" key="13">
    <source>
        <dbReference type="SAM" id="MobiDB-lite"/>
    </source>
</evidence>
<dbReference type="GO" id="GO:0044716">
    <property type="term" value="F:8-oxo-GDP phosphatase activity"/>
    <property type="evidence" value="ECO:0007669"/>
    <property type="project" value="TreeGrafter"/>
</dbReference>
<dbReference type="GO" id="GO:0035539">
    <property type="term" value="F:8-oxo-7,8-dihydrodeoxyguanosine triphosphate pyrophosphatase activity"/>
    <property type="evidence" value="ECO:0007669"/>
    <property type="project" value="UniProtKB-EC"/>
</dbReference>
<accession>A0A418MMV9</accession>
<dbReference type="Pfam" id="PF00293">
    <property type="entry name" value="NUDIX"/>
    <property type="match status" value="1"/>
</dbReference>
<dbReference type="GO" id="GO:0006281">
    <property type="term" value="P:DNA repair"/>
    <property type="evidence" value="ECO:0007669"/>
    <property type="project" value="UniProtKB-KW"/>
</dbReference>
<reference evidence="15 16" key="1">
    <citation type="submission" date="2018-08" db="EMBL/GenBank/DDBJ databases">
        <title>Jishengella sp. nov., isolated from a root of Azadirachta indica A. Juss. var. siamensis Valenton.</title>
        <authorList>
            <person name="Kuncharoen N."/>
            <person name="Tanasupawat S."/>
            <person name="Kudo T."/>
            <person name="Ohkuma M."/>
        </authorList>
    </citation>
    <scope>NUCLEOTIDE SEQUENCE [LARGE SCALE GENOMIC DNA]</scope>
    <source>
        <strain evidence="15 16">AZ1-13</strain>
    </source>
</reference>
<dbReference type="InterPro" id="IPR000086">
    <property type="entry name" value="NUDIX_hydrolase_dom"/>
</dbReference>
<dbReference type="InterPro" id="IPR047127">
    <property type="entry name" value="MutT-like"/>
</dbReference>
<evidence type="ECO:0000256" key="5">
    <source>
        <dbReference type="ARBA" id="ARBA00022723"/>
    </source>
</evidence>
<dbReference type="GO" id="GO:0008413">
    <property type="term" value="F:8-oxo-7,8-dihydroguanosine triphosphate pyrophosphatase activity"/>
    <property type="evidence" value="ECO:0007669"/>
    <property type="project" value="TreeGrafter"/>
</dbReference>
<name>A0A418MMV9_9ACTN</name>
<dbReference type="GO" id="GO:0044715">
    <property type="term" value="F:8-oxo-dGDP phosphatase activity"/>
    <property type="evidence" value="ECO:0007669"/>
    <property type="project" value="TreeGrafter"/>
</dbReference>
<dbReference type="InterPro" id="IPR020476">
    <property type="entry name" value="Nudix_hydrolase"/>
</dbReference>
<keyword evidence="4" id="KW-0235">DNA replication</keyword>
<dbReference type="PRINTS" id="PR00502">
    <property type="entry name" value="NUDIXFAMILY"/>
</dbReference>
<evidence type="ECO:0000259" key="14">
    <source>
        <dbReference type="PROSITE" id="PS51462"/>
    </source>
</evidence>
<comment type="similarity">
    <text evidence="2 12">Belongs to the Nudix hydrolase family.</text>
</comment>
<feature type="domain" description="Nudix hydrolase" evidence="14">
    <location>
        <begin position="1"/>
        <end position="130"/>
    </location>
</feature>
<evidence type="ECO:0000256" key="6">
    <source>
        <dbReference type="ARBA" id="ARBA00022763"/>
    </source>
</evidence>
<dbReference type="InterPro" id="IPR020084">
    <property type="entry name" value="NUDIX_hydrolase_CS"/>
</dbReference>
<dbReference type="GO" id="GO:0006260">
    <property type="term" value="P:DNA replication"/>
    <property type="evidence" value="ECO:0007669"/>
    <property type="project" value="UniProtKB-KW"/>
</dbReference>
<keyword evidence="3" id="KW-0515">Mutator protein</keyword>
<comment type="caution">
    <text evidence="15">The sequence shown here is derived from an EMBL/GenBank/DDBJ whole genome shotgun (WGS) entry which is preliminary data.</text>
</comment>
<dbReference type="PANTHER" id="PTHR47707">
    <property type="entry name" value="8-OXO-DGTP DIPHOSPHATASE"/>
    <property type="match status" value="1"/>
</dbReference>
<dbReference type="EMBL" id="QXEC01000046">
    <property type="protein sequence ID" value="RIV30256.1"/>
    <property type="molecule type" value="Genomic_DNA"/>
</dbReference>
<sequence>MHVVVCGALVENGAVLLVHRSPTRRAYPDLWDLPGGHVDADESELQALAREMREELGVHIVAESASRLGDWHAGSGEDAVHVGVWQIRDWVGSPANRAPDEHDDIAWVGISELGGLPLVFGALPALLTSLPEPGRLPRRDARTEPSAVSRSGASGGLDRAVEVSVDRHGCPNGQPCRTLPEGITHDRRNARPPHD</sequence>
<dbReference type="PROSITE" id="PS51462">
    <property type="entry name" value="NUDIX"/>
    <property type="match status" value="1"/>
</dbReference>
<protein>
    <recommendedName>
        <fullName evidence="11">8-oxo-dGTP diphosphatase</fullName>
        <ecNumber evidence="11">3.6.1.55</ecNumber>
    </recommendedName>
</protein>
<dbReference type="OrthoDB" id="3533156at2"/>
<evidence type="ECO:0000256" key="9">
    <source>
        <dbReference type="ARBA" id="ARBA00023204"/>
    </source>
</evidence>